<dbReference type="FunCoup" id="B8BX76">
    <property type="interactions" value="454"/>
</dbReference>
<dbReference type="InParanoid" id="B8BX76"/>
<dbReference type="Pfam" id="PF21436">
    <property type="entry name" value="STT3-PglB_core"/>
    <property type="match status" value="1"/>
</dbReference>
<dbReference type="eggNOG" id="KOG2292">
    <property type="taxonomic scope" value="Eukaryota"/>
</dbReference>
<dbReference type="RefSeq" id="XP_002288223.1">
    <property type="nucleotide sequence ID" value="XM_002288187.1"/>
</dbReference>
<dbReference type="InterPro" id="IPR003674">
    <property type="entry name" value="Oligo_trans_STT3"/>
</dbReference>
<proteinExistence type="inferred from homology"/>
<dbReference type="GO" id="GO:0016020">
    <property type="term" value="C:membrane"/>
    <property type="evidence" value="ECO:0007669"/>
    <property type="project" value="InterPro"/>
</dbReference>
<dbReference type="UniPathway" id="UPA00378"/>
<evidence type="ECO:0000256" key="3">
    <source>
        <dbReference type="ARBA" id="ARBA00004127"/>
    </source>
</evidence>
<dbReference type="PANTHER" id="PTHR13872">
    <property type="entry name" value="DOLICHYL-DIPHOSPHOOLIGOSACCHARIDE--PROTEIN GLYCOSYLTRANSFERASE SUBUNIT"/>
    <property type="match status" value="1"/>
</dbReference>
<comment type="cofactor">
    <cofactor evidence="2">
        <name>Mg(2+)</name>
        <dbReference type="ChEBI" id="CHEBI:18420"/>
    </cofactor>
</comment>
<keyword evidence="8 19" id="KW-0808">Transferase</keyword>
<evidence type="ECO:0000313" key="20">
    <source>
        <dbReference type="Proteomes" id="UP000001449"/>
    </source>
</evidence>
<evidence type="ECO:0000256" key="9">
    <source>
        <dbReference type="ARBA" id="ARBA00022692"/>
    </source>
</evidence>
<dbReference type="InterPro" id="IPR048307">
    <property type="entry name" value="STT3_N"/>
</dbReference>
<evidence type="ECO:0000259" key="17">
    <source>
        <dbReference type="Pfam" id="PF02516"/>
    </source>
</evidence>
<dbReference type="GeneID" id="7441774"/>
<comment type="similarity">
    <text evidence="5">Belongs to the STT3 family.</text>
</comment>
<feature type="domain" description="Oligosaccharyl transferase STT3 N-terminal" evidence="17">
    <location>
        <begin position="8"/>
        <end position="393"/>
    </location>
</feature>
<evidence type="ECO:0000256" key="13">
    <source>
        <dbReference type="ARBA" id="ARBA00023136"/>
    </source>
</evidence>
<sequence length="725" mass="81237">LTTAYTIRLHAIETYGHIIHEFDPYFNFRAAQYLYDNGWQKFCTWFDYMSWYPLGRPVGTTIYPGMQVTAVWLVRSWLPMSLNDVCCLLPAWFGAWATLITGFPSHSRSTTCLQTTSLLSMLATMYFMGIVPAHIMRSVGGGYDNESVAMTAMILVFYLWTRSLLSSSTMTAFFWGSVTGVAYFYMVASWGGYVFVINLVGAHCATLILLGRHSSKLHAAYSAFYFVGTLLATRVLVVGTTPLRSLEQLGPLLVFLGIQIVEYCERVRTRDNLTRSKVWLLRLRFASMAAVVLLGVGMALWPTGYFGPISSRVRGLFVKHTKTGNPLVDSVAEHQAAKAGTYEQYLKVVAKIAPIGFGMVAIGFANDASSFLLVYGLAAYFFSHKMVRLILLTAPIASVLAGLLVGRVAGFCVEAVTVVQDNPSKKAKKKKSDIKETEEEDTSSTEAASSLRRNVLFQISTRIAWLYLAFHLYTRAQPELSSFKHHCQQMAVSMSHPTILVKAQTNDGHVVLVDDYREAYWWLRDNTPEDSRIMAWWDYGYQITAIANRTTIADGNTWNHEHIALLGRALTSPLKEGHRIARHLADYVLLWTGGGGDDLAKSPHLARIANSVYRQMCPGDPTCSKFGAPGGHPSKMMQESLLYRLHSNGLVPGVEVDKNRFKEVYKTKYGKVRIYKVLSVSKESKEWVANNRVCDAPGSWFCRGQYPPGLQKVLREKKDFKQLED</sequence>
<protein>
    <recommendedName>
        <fullName evidence="6">dolichyl-diphosphooligosaccharide--protein glycotransferase</fullName>
        <ecNumber evidence="6">2.4.99.18</ecNumber>
    </recommendedName>
</protein>
<evidence type="ECO:0000256" key="1">
    <source>
        <dbReference type="ARBA" id="ARBA00001936"/>
    </source>
</evidence>
<evidence type="ECO:0000256" key="16">
    <source>
        <dbReference type="SAM" id="Phobius"/>
    </source>
</evidence>
<evidence type="ECO:0000256" key="5">
    <source>
        <dbReference type="ARBA" id="ARBA00010810"/>
    </source>
</evidence>
<evidence type="ECO:0000256" key="7">
    <source>
        <dbReference type="ARBA" id="ARBA00022676"/>
    </source>
</evidence>
<dbReference type="AlphaFoldDB" id="B8BX76"/>
<dbReference type="EMBL" id="CM000640">
    <property type="protein sequence ID" value="EED93659.1"/>
    <property type="molecule type" value="Genomic_DNA"/>
</dbReference>
<dbReference type="STRING" id="35128.B8BX76"/>
<feature type="transmembrane region" description="Helical" evidence="16">
    <location>
        <begin position="223"/>
        <end position="243"/>
    </location>
</feature>
<comment type="subcellular location">
    <subcellularLocation>
        <location evidence="3">Endomembrane system</location>
        <topology evidence="3">Multi-pass membrane protein</topology>
    </subcellularLocation>
</comment>
<feature type="transmembrane region" description="Helical" evidence="16">
    <location>
        <begin position="115"/>
        <end position="135"/>
    </location>
</feature>
<evidence type="ECO:0000256" key="14">
    <source>
        <dbReference type="ARBA" id="ARBA00023211"/>
    </source>
</evidence>
<feature type="transmembrane region" description="Helical" evidence="16">
    <location>
        <begin position="194"/>
        <end position="211"/>
    </location>
</feature>
<dbReference type="OMA" id="YHEEYMR"/>
<dbReference type="Pfam" id="PF02516">
    <property type="entry name" value="STT3"/>
    <property type="match status" value="1"/>
</dbReference>
<dbReference type="PANTHER" id="PTHR13872:SF1">
    <property type="entry name" value="DOLICHYL-DIPHOSPHOOLIGOSACCHARIDE--PROTEIN GLYCOSYLTRANSFERASE SUBUNIT STT3B"/>
    <property type="match status" value="1"/>
</dbReference>
<dbReference type="HOGENOM" id="CLU_009279_0_0_1"/>
<evidence type="ECO:0000256" key="4">
    <source>
        <dbReference type="ARBA" id="ARBA00004922"/>
    </source>
</evidence>
<feature type="transmembrane region" description="Helical" evidence="16">
    <location>
        <begin position="147"/>
        <end position="165"/>
    </location>
</feature>
<accession>B8BX76</accession>
<feature type="transmembrane region" description="Helical" evidence="16">
    <location>
        <begin position="389"/>
        <end position="410"/>
    </location>
</feature>
<dbReference type="GO" id="GO:0046872">
    <property type="term" value="F:metal ion binding"/>
    <property type="evidence" value="ECO:0007669"/>
    <property type="project" value="UniProtKB-KW"/>
</dbReference>
<feature type="non-terminal residue" evidence="19">
    <location>
        <position position="1"/>
    </location>
</feature>
<feature type="non-terminal residue" evidence="19">
    <location>
        <position position="725"/>
    </location>
</feature>
<keyword evidence="13 16" id="KW-0472">Membrane</keyword>
<dbReference type="InterPro" id="IPR048999">
    <property type="entry name" value="STT3-PglB_core"/>
</dbReference>
<name>B8BX76_THAPS</name>
<dbReference type="Gene3D" id="3.40.50.12610">
    <property type="match status" value="1"/>
</dbReference>
<gene>
    <name evidence="19" type="primary">STT3b</name>
    <name evidence="19" type="ORF">THAPSDRAFT_261710</name>
</gene>
<dbReference type="FunFam" id="3.40.50.12610:FF:000003">
    <property type="entry name" value="Oligosaccharyl transferase-like protein"/>
    <property type="match status" value="1"/>
</dbReference>
<evidence type="ECO:0000256" key="11">
    <source>
        <dbReference type="ARBA" id="ARBA00022842"/>
    </source>
</evidence>
<evidence type="ECO:0000256" key="12">
    <source>
        <dbReference type="ARBA" id="ARBA00022989"/>
    </source>
</evidence>
<evidence type="ECO:0000256" key="2">
    <source>
        <dbReference type="ARBA" id="ARBA00001946"/>
    </source>
</evidence>
<feature type="transmembrane region" description="Helical" evidence="16">
    <location>
        <begin position="355"/>
        <end position="382"/>
    </location>
</feature>
<keyword evidence="14" id="KW-0464">Manganese</keyword>
<feature type="transmembrane region" description="Helical" evidence="16">
    <location>
        <begin position="279"/>
        <end position="301"/>
    </location>
</feature>
<keyword evidence="10" id="KW-0479">Metal-binding</keyword>
<keyword evidence="9 16" id="KW-0812">Transmembrane</keyword>
<dbReference type="KEGG" id="tps:THAPSDRAFT_261710"/>
<keyword evidence="12 16" id="KW-1133">Transmembrane helix</keyword>
<organism evidence="19 20">
    <name type="scientific">Thalassiosira pseudonana</name>
    <name type="common">Marine diatom</name>
    <name type="synonym">Cyclotella nana</name>
    <dbReference type="NCBI Taxonomy" id="35128"/>
    <lineage>
        <taxon>Eukaryota</taxon>
        <taxon>Sar</taxon>
        <taxon>Stramenopiles</taxon>
        <taxon>Ochrophyta</taxon>
        <taxon>Bacillariophyta</taxon>
        <taxon>Coscinodiscophyceae</taxon>
        <taxon>Thalassiosirophycidae</taxon>
        <taxon>Thalassiosirales</taxon>
        <taxon>Thalassiosiraceae</taxon>
        <taxon>Thalassiosira</taxon>
    </lineage>
</organism>
<keyword evidence="20" id="KW-1185">Reference proteome</keyword>
<evidence type="ECO:0000256" key="10">
    <source>
        <dbReference type="ARBA" id="ARBA00022723"/>
    </source>
</evidence>
<evidence type="ECO:0000256" key="15">
    <source>
        <dbReference type="ARBA" id="ARBA00048829"/>
    </source>
</evidence>
<reference evidence="19 20" key="2">
    <citation type="journal article" date="2008" name="Nature">
        <title>The Phaeodactylum genome reveals the evolutionary history of diatom genomes.</title>
        <authorList>
            <person name="Bowler C."/>
            <person name="Allen A.E."/>
            <person name="Badger J.H."/>
            <person name="Grimwood J."/>
            <person name="Jabbari K."/>
            <person name="Kuo A."/>
            <person name="Maheswari U."/>
            <person name="Martens C."/>
            <person name="Maumus F."/>
            <person name="Otillar R.P."/>
            <person name="Rayko E."/>
            <person name="Salamov A."/>
            <person name="Vandepoele K."/>
            <person name="Beszteri B."/>
            <person name="Gruber A."/>
            <person name="Heijde M."/>
            <person name="Katinka M."/>
            <person name="Mock T."/>
            <person name="Valentin K."/>
            <person name="Verret F."/>
            <person name="Berges J.A."/>
            <person name="Brownlee C."/>
            <person name="Cadoret J.P."/>
            <person name="Chiovitti A."/>
            <person name="Choi C.J."/>
            <person name="Coesel S."/>
            <person name="De Martino A."/>
            <person name="Detter J.C."/>
            <person name="Durkin C."/>
            <person name="Falciatore A."/>
            <person name="Fournet J."/>
            <person name="Haruta M."/>
            <person name="Huysman M.J."/>
            <person name="Jenkins B.D."/>
            <person name="Jiroutova K."/>
            <person name="Jorgensen R.E."/>
            <person name="Joubert Y."/>
            <person name="Kaplan A."/>
            <person name="Kroger N."/>
            <person name="Kroth P.G."/>
            <person name="La Roche J."/>
            <person name="Lindquist E."/>
            <person name="Lommer M."/>
            <person name="Martin-Jezequel V."/>
            <person name="Lopez P.J."/>
            <person name="Lucas S."/>
            <person name="Mangogna M."/>
            <person name="McGinnis K."/>
            <person name="Medlin L.K."/>
            <person name="Montsant A."/>
            <person name="Oudot-Le Secq M.P."/>
            <person name="Napoli C."/>
            <person name="Obornik M."/>
            <person name="Parker M.S."/>
            <person name="Petit J.L."/>
            <person name="Porcel B.M."/>
            <person name="Poulsen N."/>
            <person name="Robison M."/>
            <person name="Rychlewski L."/>
            <person name="Rynearson T.A."/>
            <person name="Schmutz J."/>
            <person name="Shapiro H."/>
            <person name="Siaut M."/>
            <person name="Stanley M."/>
            <person name="Sussman M.R."/>
            <person name="Taylor A.R."/>
            <person name="Vardi A."/>
            <person name="von Dassow P."/>
            <person name="Vyverman W."/>
            <person name="Willis A."/>
            <person name="Wyrwicz L.S."/>
            <person name="Rokhsar D.S."/>
            <person name="Weissenbach J."/>
            <person name="Armbrust E.V."/>
            <person name="Green B.R."/>
            <person name="Van de Peer Y."/>
            <person name="Grigoriev I.V."/>
        </authorList>
    </citation>
    <scope>NUCLEOTIDE SEQUENCE [LARGE SCALE GENOMIC DNA]</scope>
    <source>
        <strain evidence="19 20">CCMP1335</strain>
    </source>
</reference>
<dbReference type="GO" id="GO:0012505">
    <property type="term" value="C:endomembrane system"/>
    <property type="evidence" value="ECO:0007669"/>
    <property type="project" value="UniProtKB-SubCell"/>
</dbReference>
<keyword evidence="7" id="KW-0328">Glycosyltransferase</keyword>
<dbReference type="EC" id="2.4.99.18" evidence="6"/>
<dbReference type="PaxDb" id="35128-Thaps261710"/>
<evidence type="ECO:0000256" key="8">
    <source>
        <dbReference type="ARBA" id="ARBA00022679"/>
    </source>
</evidence>
<dbReference type="GO" id="GO:0004579">
    <property type="term" value="F:dolichyl-diphosphooligosaccharide-protein glycotransferase activity"/>
    <property type="evidence" value="ECO:0007669"/>
    <property type="project" value="UniProtKB-EC"/>
</dbReference>
<evidence type="ECO:0000256" key="6">
    <source>
        <dbReference type="ARBA" id="ARBA00012605"/>
    </source>
</evidence>
<reference evidence="19 20" key="1">
    <citation type="journal article" date="2004" name="Science">
        <title>The genome of the diatom Thalassiosira pseudonana: ecology, evolution, and metabolism.</title>
        <authorList>
            <person name="Armbrust E.V."/>
            <person name="Berges J.A."/>
            <person name="Bowler C."/>
            <person name="Green B.R."/>
            <person name="Martinez D."/>
            <person name="Putnam N.H."/>
            <person name="Zhou S."/>
            <person name="Allen A.E."/>
            <person name="Apt K.E."/>
            <person name="Bechner M."/>
            <person name="Brzezinski M.A."/>
            <person name="Chaal B.K."/>
            <person name="Chiovitti A."/>
            <person name="Davis A.K."/>
            <person name="Demarest M.S."/>
            <person name="Detter J.C."/>
            <person name="Glavina T."/>
            <person name="Goodstein D."/>
            <person name="Hadi M.Z."/>
            <person name="Hellsten U."/>
            <person name="Hildebrand M."/>
            <person name="Jenkins B.D."/>
            <person name="Jurka J."/>
            <person name="Kapitonov V.V."/>
            <person name="Kroger N."/>
            <person name="Lau W.W."/>
            <person name="Lane T.W."/>
            <person name="Larimer F.W."/>
            <person name="Lippmeier J.C."/>
            <person name="Lucas S."/>
            <person name="Medina M."/>
            <person name="Montsant A."/>
            <person name="Obornik M."/>
            <person name="Parker M.S."/>
            <person name="Palenik B."/>
            <person name="Pazour G.J."/>
            <person name="Richardson P.M."/>
            <person name="Rynearson T.A."/>
            <person name="Saito M.A."/>
            <person name="Schwartz D.C."/>
            <person name="Thamatrakoln K."/>
            <person name="Valentin K."/>
            <person name="Vardi A."/>
            <person name="Wilkerson F.P."/>
            <person name="Rokhsar D.S."/>
        </authorList>
    </citation>
    <scope>NUCLEOTIDE SEQUENCE [LARGE SCALE GENOMIC DNA]</scope>
    <source>
        <strain evidence="19 20">CCMP1335</strain>
    </source>
</reference>
<evidence type="ECO:0000259" key="18">
    <source>
        <dbReference type="Pfam" id="PF21436"/>
    </source>
</evidence>
<comment type="pathway">
    <text evidence="4">Protein modification; protein glycosylation.</text>
</comment>
<feature type="domain" description="STT3/PglB/AglB core" evidence="18">
    <location>
        <begin position="531"/>
        <end position="587"/>
    </location>
</feature>
<dbReference type="Proteomes" id="UP000001449">
    <property type="component" value="Chromosome 3"/>
</dbReference>
<comment type="cofactor">
    <cofactor evidence="1">
        <name>Mn(2+)</name>
        <dbReference type="ChEBI" id="CHEBI:29035"/>
    </cofactor>
</comment>
<evidence type="ECO:0000313" key="19">
    <source>
        <dbReference type="EMBL" id="EED93659.1"/>
    </source>
</evidence>
<comment type="catalytic activity">
    <reaction evidence="15">
        <text>a di-trans,poly-cis-dolichyl diphosphooligosaccharide + L-asparaginyl-[protein] = N(4)-(oligosaccharide-(1-&gt;4)-N-acetyl-beta-D-glucosaminyl-(1-&gt;4)-N-acetyl-beta-D-glucosaminyl)-L-asparaginyl-[protein] + a di-trans,poly-cis-dolichyl diphosphate + H(+)</text>
        <dbReference type="Rhea" id="RHEA:22980"/>
        <dbReference type="Rhea" id="RHEA-COMP:12804"/>
        <dbReference type="Rhea" id="RHEA-COMP:12805"/>
        <dbReference type="Rhea" id="RHEA-COMP:19506"/>
        <dbReference type="Rhea" id="RHEA-COMP:19509"/>
        <dbReference type="ChEBI" id="CHEBI:15378"/>
        <dbReference type="ChEBI" id="CHEBI:50347"/>
        <dbReference type="ChEBI" id="CHEBI:57497"/>
        <dbReference type="ChEBI" id="CHEBI:57570"/>
        <dbReference type="ChEBI" id="CHEBI:132529"/>
        <dbReference type="EC" id="2.4.99.18"/>
    </reaction>
</comment>
<keyword evidence="11" id="KW-0460">Magnesium</keyword>